<dbReference type="InterPro" id="IPR001433">
    <property type="entry name" value="OxRdtase_FAD/NAD-bd"/>
</dbReference>
<keyword evidence="6" id="KW-1185">Reference proteome</keyword>
<dbReference type="SUPFAM" id="SSF52343">
    <property type="entry name" value="Ferredoxin reductase-like, C-terminal NADP-linked domain"/>
    <property type="match status" value="1"/>
</dbReference>
<keyword evidence="2" id="KW-0479">Metal-binding</keyword>
<keyword evidence="2" id="KW-0408">Iron</keyword>
<dbReference type="EMBL" id="JBHSFP010000073">
    <property type="protein sequence ID" value="MFC4537054.1"/>
    <property type="molecule type" value="Genomic_DNA"/>
</dbReference>
<dbReference type="RefSeq" id="WP_380852666.1">
    <property type="nucleotide sequence ID" value="NZ_JBHSFP010000073.1"/>
</dbReference>
<name>A0ABV9CUS9_9ACTN</name>
<dbReference type="Gene3D" id="3.40.50.80">
    <property type="entry name" value="Nucleotide-binding domain of ferredoxin-NADP reductase (FNR) module"/>
    <property type="match status" value="1"/>
</dbReference>
<dbReference type="InterPro" id="IPR039261">
    <property type="entry name" value="FNR_nucleotide-bd"/>
</dbReference>
<keyword evidence="2" id="KW-0001">2Fe-2S</keyword>
<comment type="caution">
    <text evidence="5">The sequence shown here is derived from an EMBL/GenBank/DDBJ whole genome shotgun (WGS) entry which is preliminary data.</text>
</comment>
<dbReference type="PANTHER" id="PTHR47354:SF5">
    <property type="entry name" value="PROTEIN RFBI"/>
    <property type="match status" value="1"/>
</dbReference>
<dbReference type="PRINTS" id="PR00371">
    <property type="entry name" value="FPNCR"/>
</dbReference>
<proteinExistence type="predicted"/>
<evidence type="ECO:0000256" key="2">
    <source>
        <dbReference type="ARBA" id="ARBA00022714"/>
    </source>
</evidence>
<feature type="domain" description="FAD-binding FR-type" evidence="4">
    <location>
        <begin position="6"/>
        <end position="107"/>
    </location>
</feature>
<dbReference type="InterPro" id="IPR050415">
    <property type="entry name" value="MRET"/>
</dbReference>
<evidence type="ECO:0000259" key="4">
    <source>
        <dbReference type="PROSITE" id="PS51384"/>
    </source>
</evidence>
<reference evidence="6" key="1">
    <citation type="journal article" date="2019" name="Int. J. Syst. Evol. Microbiol.">
        <title>The Global Catalogue of Microorganisms (GCM) 10K type strain sequencing project: providing services to taxonomists for standard genome sequencing and annotation.</title>
        <authorList>
            <consortium name="The Broad Institute Genomics Platform"/>
            <consortium name="The Broad Institute Genome Sequencing Center for Infectious Disease"/>
            <person name="Wu L."/>
            <person name="Ma J."/>
        </authorList>
    </citation>
    <scope>NUCLEOTIDE SEQUENCE [LARGE SCALE GENOMIC DNA]</scope>
    <source>
        <strain evidence="6">CGMCC 4.7132</strain>
    </source>
</reference>
<evidence type="ECO:0000256" key="1">
    <source>
        <dbReference type="ARBA" id="ARBA00001974"/>
    </source>
</evidence>
<evidence type="ECO:0000313" key="6">
    <source>
        <dbReference type="Proteomes" id="UP001596004"/>
    </source>
</evidence>
<evidence type="ECO:0000256" key="3">
    <source>
        <dbReference type="ARBA" id="ARBA00023014"/>
    </source>
</evidence>
<dbReference type="Proteomes" id="UP001596004">
    <property type="component" value="Unassembled WGS sequence"/>
</dbReference>
<dbReference type="Pfam" id="PF00175">
    <property type="entry name" value="NAD_binding_1"/>
    <property type="match status" value="1"/>
</dbReference>
<protein>
    <submittedName>
        <fullName evidence="5">Ferredoxin reductase</fullName>
    </submittedName>
</protein>
<dbReference type="InterPro" id="IPR001709">
    <property type="entry name" value="Flavoprot_Pyr_Nucl_cyt_Rdtase"/>
</dbReference>
<dbReference type="InterPro" id="IPR017927">
    <property type="entry name" value="FAD-bd_FR_type"/>
</dbReference>
<dbReference type="PANTHER" id="PTHR47354">
    <property type="entry name" value="NADH OXIDOREDUCTASE HCR"/>
    <property type="match status" value="1"/>
</dbReference>
<dbReference type="Gene3D" id="2.40.30.10">
    <property type="entry name" value="Translation factors"/>
    <property type="match status" value="1"/>
</dbReference>
<gene>
    <name evidence="5" type="ORF">ACFO60_40305</name>
</gene>
<dbReference type="CDD" id="cd06217">
    <property type="entry name" value="FNR_iron_sulfur_binding_3"/>
    <property type="match status" value="1"/>
</dbReference>
<evidence type="ECO:0000313" key="5">
    <source>
        <dbReference type="EMBL" id="MFC4537054.1"/>
    </source>
</evidence>
<dbReference type="SUPFAM" id="SSF63380">
    <property type="entry name" value="Riboflavin synthase domain-like"/>
    <property type="match status" value="1"/>
</dbReference>
<sequence length="246" mass="26550">MNAHRLLWRAARMVAARAETDAARTLVLKIPGWPGHLPGQHVDVRLTAADGYSTQRSYSVASAADGDLVELTVQNVPGGEVSPYLAEVLEVGDEVEVRGPVGGWFVWRPTGADPVLLVAGGSGIVPLMAMIRARRQAGSRTPFRLVHSVRDPGQRFYAEELRRHDPGDAGLDVAHLYTRAVPDGWPRPAGRLTVADLNTHGWPAEFAPDCYVCGPTGFVETAADILLALGHDPRRIRTERFGPTGG</sequence>
<accession>A0ABV9CUS9</accession>
<dbReference type="InterPro" id="IPR017938">
    <property type="entry name" value="Riboflavin_synthase-like_b-brl"/>
</dbReference>
<dbReference type="PROSITE" id="PS51384">
    <property type="entry name" value="FAD_FR"/>
    <property type="match status" value="1"/>
</dbReference>
<dbReference type="Pfam" id="PF00970">
    <property type="entry name" value="FAD_binding_6"/>
    <property type="match status" value="1"/>
</dbReference>
<keyword evidence="3" id="KW-0411">Iron-sulfur</keyword>
<dbReference type="PRINTS" id="PR00410">
    <property type="entry name" value="PHEHYDRXLASE"/>
</dbReference>
<organism evidence="5 6">
    <name type="scientific">Sphaerisporangium dianthi</name>
    <dbReference type="NCBI Taxonomy" id="1436120"/>
    <lineage>
        <taxon>Bacteria</taxon>
        <taxon>Bacillati</taxon>
        <taxon>Actinomycetota</taxon>
        <taxon>Actinomycetes</taxon>
        <taxon>Streptosporangiales</taxon>
        <taxon>Streptosporangiaceae</taxon>
        <taxon>Sphaerisporangium</taxon>
    </lineage>
</organism>
<comment type="cofactor">
    <cofactor evidence="1">
        <name>FAD</name>
        <dbReference type="ChEBI" id="CHEBI:57692"/>
    </cofactor>
</comment>
<dbReference type="InterPro" id="IPR008333">
    <property type="entry name" value="Cbr1-like_FAD-bd_dom"/>
</dbReference>